<dbReference type="GO" id="GO:0034011">
    <property type="term" value="F:L-cysteate sulfo-lyase activity"/>
    <property type="evidence" value="ECO:0007669"/>
    <property type="project" value="UniProtKB-EC"/>
</dbReference>
<feature type="modified residue" description="N6-(pyridoxal phosphate)lysine" evidence="5">
    <location>
        <position position="57"/>
    </location>
</feature>
<feature type="domain" description="Tryptophan synthase beta chain-like PALP" evidence="6">
    <location>
        <begin position="12"/>
        <end position="328"/>
    </location>
</feature>
<evidence type="ECO:0000256" key="4">
    <source>
        <dbReference type="PIRSR" id="PIRSR006278-1"/>
    </source>
</evidence>
<dbReference type="PIRSF" id="PIRSF006278">
    <property type="entry name" value="ACCD_DCysDesulf"/>
    <property type="match status" value="1"/>
</dbReference>
<evidence type="ECO:0000313" key="8">
    <source>
        <dbReference type="Proteomes" id="UP000434580"/>
    </source>
</evidence>
<protein>
    <submittedName>
        <fullName evidence="7">L-cysteate sulfo-lyase</fullName>
        <ecNumber evidence="7">4.4.1.25</ecNumber>
    </submittedName>
</protein>
<dbReference type="PANTHER" id="PTHR43780:SF2">
    <property type="entry name" value="1-AMINOCYCLOPROPANE-1-CARBOXYLATE DEAMINASE-RELATED"/>
    <property type="match status" value="1"/>
</dbReference>
<comment type="similarity">
    <text evidence="2">Belongs to the ACC deaminase/D-cysteine desulfhydrase family.</text>
</comment>
<reference evidence="7 8" key="1">
    <citation type="submission" date="2019-11" db="EMBL/GenBank/DDBJ databases">
        <authorList>
            <person name="Holert J."/>
        </authorList>
    </citation>
    <scope>NUCLEOTIDE SEQUENCE [LARGE SCALE GENOMIC DNA]</scope>
    <source>
        <strain evidence="7">BC5_2</strain>
    </source>
</reference>
<dbReference type="Gene3D" id="3.40.50.1100">
    <property type="match status" value="2"/>
</dbReference>
<organism evidence="7 8">
    <name type="scientific">BD1-7 clade bacterium</name>
    <dbReference type="NCBI Taxonomy" id="2029982"/>
    <lineage>
        <taxon>Bacteria</taxon>
        <taxon>Pseudomonadati</taxon>
        <taxon>Pseudomonadota</taxon>
        <taxon>Gammaproteobacteria</taxon>
        <taxon>Cellvibrionales</taxon>
        <taxon>Spongiibacteraceae</taxon>
        <taxon>BD1-7 clade</taxon>
    </lineage>
</organism>
<dbReference type="Pfam" id="PF00291">
    <property type="entry name" value="PALP"/>
    <property type="match status" value="1"/>
</dbReference>
<dbReference type="AlphaFoldDB" id="A0A5S9QJJ1"/>
<evidence type="ECO:0000313" key="7">
    <source>
        <dbReference type="EMBL" id="CAA0119032.1"/>
    </source>
</evidence>
<dbReference type="Proteomes" id="UP000434580">
    <property type="component" value="Unassembled WGS sequence"/>
</dbReference>
<dbReference type="GO" id="GO:0019148">
    <property type="term" value="F:D-cysteine desulfhydrase activity"/>
    <property type="evidence" value="ECO:0007669"/>
    <property type="project" value="TreeGrafter"/>
</dbReference>
<gene>
    <name evidence="7" type="primary">cuyA</name>
    <name evidence="7" type="ORF">DPBNPPHM_02390</name>
</gene>
<evidence type="ECO:0000256" key="5">
    <source>
        <dbReference type="PIRSR" id="PIRSR006278-2"/>
    </source>
</evidence>
<name>A0A5S9QJJ1_9GAMM</name>
<dbReference type="PANTHER" id="PTHR43780">
    <property type="entry name" value="1-AMINOCYCLOPROPANE-1-CARBOXYLATE DEAMINASE-RELATED"/>
    <property type="match status" value="1"/>
</dbReference>
<keyword evidence="3 5" id="KW-0663">Pyridoxal phosphate</keyword>
<accession>A0A5S9QJJ1</accession>
<dbReference type="InterPro" id="IPR001926">
    <property type="entry name" value="TrpB-like_PALP"/>
</dbReference>
<keyword evidence="7" id="KW-0456">Lyase</keyword>
<comment type="cofactor">
    <cofactor evidence="1">
        <name>pyridoxal 5'-phosphate</name>
        <dbReference type="ChEBI" id="CHEBI:597326"/>
    </cofactor>
</comment>
<dbReference type="EMBL" id="CACSII010000020">
    <property type="protein sequence ID" value="CAA0119032.1"/>
    <property type="molecule type" value="Genomic_DNA"/>
</dbReference>
<evidence type="ECO:0000259" key="6">
    <source>
        <dbReference type="Pfam" id="PF00291"/>
    </source>
</evidence>
<feature type="active site" description="Nucleophile" evidence="4">
    <location>
        <position position="84"/>
    </location>
</feature>
<dbReference type="InterPro" id="IPR027278">
    <property type="entry name" value="ACCD_DCysDesulf"/>
</dbReference>
<evidence type="ECO:0000256" key="1">
    <source>
        <dbReference type="ARBA" id="ARBA00001933"/>
    </source>
</evidence>
<evidence type="ECO:0000256" key="3">
    <source>
        <dbReference type="ARBA" id="ARBA00022898"/>
    </source>
</evidence>
<dbReference type="EC" id="4.4.1.25" evidence="7"/>
<dbReference type="SUPFAM" id="SSF53686">
    <property type="entry name" value="Tryptophan synthase beta subunit-like PLP-dependent enzymes"/>
    <property type="match status" value="1"/>
</dbReference>
<proteinExistence type="inferred from homology"/>
<evidence type="ECO:0000256" key="2">
    <source>
        <dbReference type="ARBA" id="ARBA00008639"/>
    </source>
</evidence>
<dbReference type="InterPro" id="IPR036052">
    <property type="entry name" value="TrpB-like_PALP_sf"/>
</dbReference>
<sequence length="344" mass="37638">MSNLQYPSKLTLARLETPLQPLTRVTSTLRNECDSDQVPNIWIKRDDLTGCAESGNKIRKLEYTLARALDNNCDTVITCGGIQSNHCRATALLCARLGLRCILVLRGNEPEEYLANTLLDKIVGATVVFVPLAEYVADLDRILELQAKNVAASGGKAWLIPTGASDAHGVWGYVECARELKSDFYSLNIQSGAIVLATGSGGTQAGLTAGSQIHDLNVPVYGVNVCDDAAWFVRKVTQDLNDWHAEYADVCNIDLDISALDIQVIDGYVGPGYAKATDDIFSGIQLLASQEGVILDPVYTGKAWYAMLDQIRRGRFRHVDDLVFVHTGGIYGNFAFSENYNHLF</sequence>